<evidence type="ECO:0000313" key="1">
    <source>
        <dbReference type="EMBL" id="GFP33538.1"/>
    </source>
</evidence>
<feature type="non-terminal residue" evidence="1">
    <location>
        <position position="1"/>
    </location>
</feature>
<accession>A0A6V8PMN5</accession>
<gene>
    <name evidence="1" type="ORF">HKBW3S42_01875</name>
</gene>
<sequence length="71" mass="7881">RWRDAAGGAGIDLSKEPPWIMGHTDRTKCNGKKVFLILIGSPSILIPALLKDVAILREVSLRDITPRRIFS</sequence>
<proteinExistence type="predicted"/>
<dbReference type="AlphaFoldDB" id="A0A6V8PMN5"/>
<dbReference type="Proteomes" id="UP000568877">
    <property type="component" value="Unassembled WGS sequence"/>
</dbReference>
<name>A0A6V8PMN5_9ACTN</name>
<comment type="caution">
    <text evidence="1">The sequence shown here is derived from an EMBL/GenBank/DDBJ whole genome shotgun (WGS) entry which is preliminary data.</text>
</comment>
<dbReference type="EMBL" id="BLSA01000545">
    <property type="protein sequence ID" value="GFP33538.1"/>
    <property type="molecule type" value="Genomic_DNA"/>
</dbReference>
<evidence type="ECO:0000313" key="2">
    <source>
        <dbReference type="Proteomes" id="UP000568877"/>
    </source>
</evidence>
<reference evidence="1 2" key="1">
    <citation type="journal article" date="2020" name="Front. Microbiol.">
        <title>Single-cell genomics of novel Actinobacteria with the Wood-Ljungdahl pathway discovered in a serpentinizing system.</title>
        <authorList>
            <person name="Merino N."/>
            <person name="Kawai M."/>
            <person name="Boyd E.S."/>
            <person name="Colman D.R."/>
            <person name="McGlynn S.E."/>
            <person name="Nealson K.H."/>
            <person name="Kurokawa K."/>
            <person name="Hongoh Y."/>
        </authorList>
    </citation>
    <scope>NUCLEOTIDE SEQUENCE [LARGE SCALE GENOMIC DNA]</scope>
    <source>
        <strain evidence="1 2">S42</strain>
    </source>
</reference>
<organism evidence="1 2">
    <name type="scientific">Candidatus Hakubella thermalkaliphila</name>
    <dbReference type="NCBI Taxonomy" id="2754717"/>
    <lineage>
        <taxon>Bacteria</taxon>
        <taxon>Bacillati</taxon>
        <taxon>Actinomycetota</taxon>
        <taxon>Actinomycetota incertae sedis</taxon>
        <taxon>Candidatus Hakubellales</taxon>
        <taxon>Candidatus Hakubellaceae</taxon>
        <taxon>Candidatus Hakubella</taxon>
    </lineage>
</organism>
<protein>
    <submittedName>
        <fullName evidence="1">Uncharacterized protein</fullName>
    </submittedName>
</protein>